<proteinExistence type="predicted"/>
<comment type="caution">
    <text evidence="1">The sequence shown here is derived from an EMBL/GenBank/DDBJ whole genome shotgun (WGS) entry which is preliminary data.</text>
</comment>
<reference evidence="1 2" key="1">
    <citation type="submission" date="2013-09" db="EMBL/GenBank/DDBJ databases">
        <title>Genome sequencing of Arenimonas oryziterrae.</title>
        <authorList>
            <person name="Chen F."/>
            <person name="Wang G."/>
        </authorList>
    </citation>
    <scope>NUCLEOTIDE SEQUENCE [LARGE SCALE GENOMIC DNA]</scope>
    <source>
        <strain evidence="1 2">YC6267</strain>
    </source>
</reference>
<organism evidence="1 2">
    <name type="scientific">Arenimonas oryziterrae DSM 21050 = YC6267</name>
    <dbReference type="NCBI Taxonomy" id="1121015"/>
    <lineage>
        <taxon>Bacteria</taxon>
        <taxon>Pseudomonadati</taxon>
        <taxon>Pseudomonadota</taxon>
        <taxon>Gammaproteobacteria</taxon>
        <taxon>Lysobacterales</taxon>
        <taxon>Lysobacteraceae</taxon>
        <taxon>Arenimonas</taxon>
    </lineage>
</organism>
<protein>
    <submittedName>
        <fullName evidence="1">Uncharacterized protein</fullName>
    </submittedName>
</protein>
<sequence>MAEGDRKFRQPIFAQWKLMGQIPCAMAWH</sequence>
<dbReference type="AlphaFoldDB" id="A0A091B9C2"/>
<dbReference type="Proteomes" id="UP000029385">
    <property type="component" value="Unassembled WGS sequence"/>
</dbReference>
<keyword evidence="2" id="KW-1185">Reference proteome</keyword>
<evidence type="ECO:0000313" key="2">
    <source>
        <dbReference type="Proteomes" id="UP000029385"/>
    </source>
</evidence>
<gene>
    <name evidence="1" type="ORF">N789_03925</name>
</gene>
<name>A0A091B9C2_9GAMM</name>
<accession>A0A091B9C2</accession>
<evidence type="ECO:0000313" key="1">
    <source>
        <dbReference type="EMBL" id="KFN41040.1"/>
    </source>
</evidence>
<dbReference type="EMBL" id="AVCI01000045">
    <property type="protein sequence ID" value="KFN41040.1"/>
    <property type="molecule type" value="Genomic_DNA"/>
</dbReference>